<reference evidence="3" key="2">
    <citation type="submission" date="2011-04" db="EMBL/GenBank/DDBJ databases">
        <title>The complete genome of chromosome of Treponema succinifaciens DSM 2489.</title>
        <authorList>
            <person name="Lucas S."/>
            <person name="Copeland A."/>
            <person name="Lapidus A."/>
            <person name="Bruce D."/>
            <person name="Goodwin L."/>
            <person name="Pitluck S."/>
            <person name="Peters L."/>
            <person name="Kyrpides N."/>
            <person name="Mavromatis K."/>
            <person name="Ivanova N."/>
            <person name="Ovchinnikova G."/>
            <person name="Teshima H."/>
            <person name="Detter J.C."/>
            <person name="Tapia R."/>
            <person name="Han C."/>
            <person name="Land M."/>
            <person name="Hauser L."/>
            <person name="Markowitz V."/>
            <person name="Cheng J.-F."/>
            <person name="Hugenholtz P."/>
            <person name="Woyke T."/>
            <person name="Wu D."/>
            <person name="Gronow S."/>
            <person name="Wellnitz S."/>
            <person name="Brambilla E."/>
            <person name="Klenk H.-P."/>
            <person name="Eisen J.A."/>
        </authorList>
    </citation>
    <scope>NUCLEOTIDE SEQUENCE [LARGE SCALE GENOMIC DNA]</scope>
    <source>
        <strain evidence="3">ATCC 33096 / DSM 2489 / 6091</strain>
    </source>
</reference>
<gene>
    <name evidence="2" type="ordered locus">Tresu_0062</name>
</gene>
<sequence length="269" mass="30823">MDNESIKNMLLDIQPSKLEFTVTMTGKESSRVNGLYKPETREILLHNKNFKTENELVYTAIHEYTHHLINEEQIELSGGKNPPIKSKSHTNYFWAKFHALLDIAEEKSYYKLDVSLSPELEQLTKEIREKYIEPNGHIMHELGRSLVKAHALCDQANIRYEDYLDRILQIPRTTAKSASKVGLLPDEDSSLGFDNMKIVAGCKKPDEKAKAVEAIKSGKSPDSVIAMMKKKAKETDPKKKLEKERDRLTKTINELTHRLEFVEESLANL</sequence>
<dbReference type="AlphaFoldDB" id="F2NU68"/>
<organism evidence="2 3">
    <name type="scientific">Treponema succinifaciens (strain ATCC 33096 / DSM 2489 / 6091)</name>
    <dbReference type="NCBI Taxonomy" id="869209"/>
    <lineage>
        <taxon>Bacteria</taxon>
        <taxon>Pseudomonadati</taxon>
        <taxon>Spirochaetota</taxon>
        <taxon>Spirochaetia</taxon>
        <taxon>Spirochaetales</taxon>
        <taxon>Treponemataceae</taxon>
        <taxon>Treponema</taxon>
    </lineage>
</organism>
<keyword evidence="3" id="KW-1185">Reference proteome</keyword>
<dbReference type="STRING" id="869209.Tresu_0062"/>
<dbReference type="eggNOG" id="ENOG5033RIG">
    <property type="taxonomic scope" value="Bacteria"/>
</dbReference>
<evidence type="ECO:0000256" key="1">
    <source>
        <dbReference type="SAM" id="Coils"/>
    </source>
</evidence>
<dbReference type="KEGG" id="tsu:Tresu_0062"/>
<dbReference type="OrthoDB" id="354698at2"/>
<reference evidence="2 3" key="1">
    <citation type="journal article" date="2011" name="Stand. Genomic Sci.">
        <title>Complete genome sequence of Treponema succinifaciens type strain (6091).</title>
        <authorList>
            <person name="Han C."/>
            <person name="Gronow S."/>
            <person name="Teshima H."/>
            <person name="Lapidus A."/>
            <person name="Nolan M."/>
            <person name="Lucas S."/>
            <person name="Hammon N."/>
            <person name="Deshpande S."/>
            <person name="Cheng J.F."/>
            <person name="Zeytun A."/>
            <person name="Tapia R."/>
            <person name="Goodwin L."/>
            <person name="Pitluck S."/>
            <person name="Liolios K."/>
            <person name="Pagani I."/>
            <person name="Ivanova N."/>
            <person name="Mavromatis K."/>
            <person name="Mikhailova N."/>
            <person name="Huntemann M."/>
            <person name="Pati A."/>
            <person name="Chen A."/>
            <person name="Palaniappan K."/>
            <person name="Land M."/>
            <person name="Hauser L."/>
            <person name="Brambilla E.M."/>
            <person name="Rohde M."/>
            <person name="Goker M."/>
            <person name="Woyke T."/>
            <person name="Bristow J."/>
            <person name="Eisen J.A."/>
            <person name="Markowitz V."/>
            <person name="Hugenholtz P."/>
            <person name="Kyrpides N.C."/>
            <person name="Klenk H.P."/>
            <person name="Detter J.C."/>
        </authorList>
    </citation>
    <scope>NUCLEOTIDE SEQUENCE [LARGE SCALE GENOMIC DNA]</scope>
    <source>
        <strain evidence="3">ATCC 33096 / DSM 2489 / 6091</strain>
    </source>
</reference>
<evidence type="ECO:0008006" key="4">
    <source>
        <dbReference type="Google" id="ProtNLM"/>
    </source>
</evidence>
<evidence type="ECO:0000313" key="3">
    <source>
        <dbReference type="Proteomes" id="UP000006852"/>
    </source>
</evidence>
<dbReference type="Proteomes" id="UP000006852">
    <property type="component" value="Chromosome"/>
</dbReference>
<dbReference type="HOGENOM" id="CLU_1034196_0_0_12"/>
<accession>F2NU68</accession>
<dbReference type="GeneID" id="302997312"/>
<name>F2NU68_TRES6</name>
<evidence type="ECO:0000313" key="2">
    <source>
        <dbReference type="EMBL" id="AEB13032.1"/>
    </source>
</evidence>
<keyword evidence="1" id="KW-0175">Coiled coil</keyword>
<proteinExistence type="predicted"/>
<feature type="coiled-coil region" evidence="1">
    <location>
        <begin position="238"/>
        <end position="265"/>
    </location>
</feature>
<dbReference type="EMBL" id="CP002631">
    <property type="protein sequence ID" value="AEB13032.1"/>
    <property type="molecule type" value="Genomic_DNA"/>
</dbReference>
<dbReference type="RefSeq" id="WP_013700343.1">
    <property type="nucleotide sequence ID" value="NC_015385.1"/>
</dbReference>
<protein>
    <recommendedName>
        <fullName evidence="4">IrrE N-terminal-like domain-containing protein</fullName>
    </recommendedName>
</protein>